<accession>A0ABT1X629</accession>
<dbReference type="Proteomes" id="UP001524642">
    <property type="component" value="Unassembled WGS sequence"/>
</dbReference>
<keyword evidence="2" id="KW-1185">Reference proteome</keyword>
<comment type="caution">
    <text evidence="1">The sequence shown here is derived from an EMBL/GenBank/DDBJ whole genome shotgun (WGS) entry which is preliminary data.</text>
</comment>
<proteinExistence type="predicted"/>
<evidence type="ECO:0000313" key="2">
    <source>
        <dbReference type="Proteomes" id="UP001524642"/>
    </source>
</evidence>
<sequence length="122" mass="12483">MPVFADGRIPVSIVADEAALATSLAGGGKAALLAEGPPASLPPGIVASAGFEPAGTHPAACTCCAGRVPMAQALDALFLDRVKGRAPWFDRVVALLPSPDRRAELDVILHMDGVVSARYRPA</sequence>
<evidence type="ECO:0000313" key="1">
    <source>
        <dbReference type="EMBL" id="MCR0983549.1"/>
    </source>
</evidence>
<organism evidence="1 2">
    <name type="scientific">Roseomonas populi</name>
    <dbReference type="NCBI Taxonomy" id="3121582"/>
    <lineage>
        <taxon>Bacteria</taxon>
        <taxon>Pseudomonadati</taxon>
        <taxon>Pseudomonadota</taxon>
        <taxon>Alphaproteobacteria</taxon>
        <taxon>Acetobacterales</taxon>
        <taxon>Roseomonadaceae</taxon>
        <taxon>Roseomonas</taxon>
    </lineage>
</organism>
<gene>
    <name evidence="1" type="ORF">NRP21_15940</name>
</gene>
<protein>
    <submittedName>
        <fullName evidence="1">Uncharacterized protein</fullName>
    </submittedName>
</protein>
<dbReference type="EMBL" id="JANJOU010000013">
    <property type="protein sequence ID" value="MCR0983549.1"/>
    <property type="molecule type" value="Genomic_DNA"/>
</dbReference>
<name>A0ABT1X629_9PROT</name>
<dbReference type="RefSeq" id="WP_257717214.1">
    <property type="nucleotide sequence ID" value="NZ_JANJOU010000013.1"/>
</dbReference>
<reference evidence="1 2" key="1">
    <citation type="submission" date="2022-06" db="EMBL/GenBank/DDBJ databases">
        <title>Roseomonas CN29.</title>
        <authorList>
            <person name="Cheng Y."/>
            <person name="He X."/>
        </authorList>
    </citation>
    <scope>NUCLEOTIDE SEQUENCE [LARGE SCALE GENOMIC DNA]</scope>
    <source>
        <strain evidence="1 2">CN29</strain>
    </source>
</reference>